<gene>
    <name evidence="3" type="ORF">Ptr86124_003064</name>
</gene>
<dbReference type="InterPro" id="IPR011009">
    <property type="entry name" value="Kinase-like_dom_sf"/>
</dbReference>
<evidence type="ECO:0000256" key="1">
    <source>
        <dbReference type="SAM" id="Coils"/>
    </source>
</evidence>
<dbReference type="GO" id="GO:0004672">
    <property type="term" value="F:protein kinase activity"/>
    <property type="evidence" value="ECO:0007669"/>
    <property type="project" value="InterPro"/>
</dbReference>
<keyword evidence="1" id="KW-0175">Coiled coil</keyword>
<dbReference type="GO" id="GO:0005524">
    <property type="term" value="F:ATP binding"/>
    <property type="evidence" value="ECO:0007669"/>
    <property type="project" value="InterPro"/>
</dbReference>
<feature type="domain" description="Protein kinase" evidence="2">
    <location>
        <begin position="231"/>
        <end position="522"/>
    </location>
</feature>
<evidence type="ECO:0000259" key="2">
    <source>
        <dbReference type="PROSITE" id="PS50011"/>
    </source>
</evidence>
<dbReference type="InterPro" id="IPR053083">
    <property type="entry name" value="TF_kinase-domain_protein"/>
</dbReference>
<dbReference type="PROSITE" id="PS50011">
    <property type="entry name" value="PROTEIN_KINASE_DOM"/>
    <property type="match status" value="1"/>
</dbReference>
<comment type="caution">
    <text evidence="3">The sequence shown here is derived from an EMBL/GenBank/DDBJ whole genome shotgun (WGS) entry which is preliminary data.</text>
</comment>
<dbReference type="InterPro" id="IPR000719">
    <property type="entry name" value="Prot_kinase_dom"/>
</dbReference>
<dbReference type="PANTHER" id="PTHR44305">
    <property type="entry name" value="SI:DKEY-192D15.2-RELATED"/>
    <property type="match status" value="1"/>
</dbReference>
<dbReference type="EMBL" id="NRDI02000003">
    <property type="protein sequence ID" value="KAI1517763.1"/>
    <property type="molecule type" value="Genomic_DNA"/>
</dbReference>
<protein>
    <submittedName>
        <fullName evidence="3">Kinase protein</fullName>
    </submittedName>
</protein>
<keyword evidence="3" id="KW-0418">Kinase</keyword>
<dbReference type="AlphaFoldDB" id="A0A922NL22"/>
<dbReference type="PANTHER" id="PTHR44305:SF2">
    <property type="entry name" value="SI:DKEY-192D15.2"/>
    <property type="match status" value="1"/>
</dbReference>
<dbReference type="Gene3D" id="1.10.510.10">
    <property type="entry name" value="Transferase(Phosphotransferase) domain 1"/>
    <property type="match status" value="1"/>
</dbReference>
<feature type="coiled-coil region" evidence="1">
    <location>
        <begin position="697"/>
        <end position="735"/>
    </location>
</feature>
<dbReference type="Proteomes" id="UP000249757">
    <property type="component" value="Unassembled WGS sequence"/>
</dbReference>
<name>A0A922NL22_9PLEO</name>
<dbReference type="SUPFAM" id="SSF56112">
    <property type="entry name" value="Protein kinase-like (PK-like)"/>
    <property type="match status" value="1"/>
</dbReference>
<evidence type="ECO:0000313" key="4">
    <source>
        <dbReference type="Proteomes" id="UP000249757"/>
    </source>
</evidence>
<reference evidence="4" key="1">
    <citation type="journal article" date="2022" name="Microb. Genom.">
        <title>A global pangenome for the wheat fungal pathogen Pyrenophora tritici-repentis and prediction of effector protein structural homology.</title>
        <authorList>
            <person name="Moolhuijzen P.M."/>
            <person name="See P.T."/>
            <person name="Shi G."/>
            <person name="Powell H.R."/>
            <person name="Cockram J."/>
            <person name="Jorgensen L.N."/>
            <person name="Benslimane H."/>
            <person name="Strelkov S.E."/>
            <person name="Turner J."/>
            <person name="Liu Z."/>
            <person name="Moffat C.S."/>
        </authorList>
    </citation>
    <scope>NUCLEOTIDE SEQUENCE [LARGE SCALE GENOMIC DNA]</scope>
</reference>
<sequence length="851" mass="97113">MAAPLTYADLDHNDCHFFDHILANDSERVAFIRFFEHVERKDSQQKRPRTGTGRVKLWRRSSRAHWVHRAEDSQPFPEILRPTWIPPVAGGTPAVPVPSSQPVASPPQVLTLVAPIASGSISIAPVDVPASRSLDLAFGSIVETVLQVPTSPDVQKRKRDINTLVDDEQPSIGKKAKVGVYSTDVEHPASSHFTDIGGEKCPQFVLYNEVEMKNKKDSYKALAPSKEQCRFVQEALGGKWRFAKALHQRSIRLMKNHGQVEREATAANALRATNCRHVQQSIEIQKGLEKQNLNFRVELLDDHPSWKLNYQASGYASHGTLRTLIKNHESAKQPIPEHFCWFVFGAIVHALITCQTEYCSEAQPTPIDAGSLRPDWRRMLHLDINPDNIFLSGPDPNFDAALCLDPDPANHKAQFDSVRFKGKRYWQAPEKCMQYAKSGQYPPSRWELDHATDIYSLGLEADNFDKESKIPPNFPEYEFPSAKYPHSAKYSPALMQTVQYCLAFRPRYDPHDPEKKFRPPLFRLRDDINENLAKMDAKFTAKIEEVQARPGHKKRTIFSDEDTQFAIGAKMPPVPLVNMADLTDAKAIDRDKKKALETWEAYLVNAGRKPISMDASIVSAALNDVFQKFRESFTEKIGKEKQEKRRLYFNALDHSMNTFQKCINPSDKFKQLRGQYDPEFFLPRNKCIVLNQIQGNSKIVRREVRQALQKISEEQNDIEDKLRQAKDDLELAKSAHDQDEDIIKTLTSLYQQSQERQEFKSGHATALQDKISVLTVLCEAANVGFSILIFGNELWPEEDVIEEREHWFPKLSLVHRCVWEYFWARPDGVFVDKVDDGGNELEDLIMQGLSE</sequence>
<keyword evidence="4" id="KW-1185">Reference proteome</keyword>
<accession>A0A922NL22</accession>
<organism evidence="3 4">
    <name type="scientific">Pyrenophora tritici-repentis</name>
    <dbReference type="NCBI Taxonomy" id="45151"/>
    <lineage>
        <taxon>Eukaryota</taxon>
        <taxon>Fungi</taxon>
        <taxon>Dikarya</taxon>
        <taxon>Ascomycota</taxon>
        <taxon>Pezizomycotina</taxon>
        <taxon>Dothideomycetes</taxon>
        <taxon>Pleosporomycetidae</taxon>
        <taxon>Pleosporales</taxon>
        <taxon>Pleosporineae</taxon>
        <taxon>Pleosporaceae</taxon>
        <taxon>Pyrenophora</taxon>
    </lineage>
</organism>
<evidence type="ECO:0000313" key="3">
    <source>
        <dbReference type="EMBL" id="KAI1517763.1"/>
    </source>
</evidence>
<keyword evidence="3" id="KW-0808">Transferase</keyword>
<proteinExistence type="predicted"/>